<accession>A0A7E4ZS43</accession>
<dbReference type="WBParaSite" id="Pan_g13859.t1">
    <property type="protein sequence ID" value="Pan_g13859.t1"/>
    <property type="gene ID" value="Pan_g13859"/>
</dbReference>
<sequence length="304" mass="34906">MNWKAQLNNDNKAVVIPHHSNINGTLVNTIKLDKASNTVFSDLRESYMRLKHRRGIFYKNNSCSTLDENDEKFFVEIKSFYDGLFHQHAVEPKLYLSLVMENNGLAMLEDVEKRQIFFTAAKHVQALEVLYSSWKCRKHQNASCFALPNGNFANITYLDTYMNNDTERLNDSSNVFTVYKIHVLTIVNAMEIVDAYFNNVQPTQDDLVFLLGLLVFDPTIPNISKATTEMMASSRNLLIKGFMKRSESASIDGVLRFDSLCSIIAAVKLYVPKLCENFIMLKFFNVIPKDPLFDQLWDITKNIV</sequence>
<dbReference type="AlphaFoldDB" id="A0A7E4ZS43"/>
<evidence type="ECO:0000256" key="3">
    <source>
        <dbReference type="ARBA" id="ARBA00023170"/>
    </source>
</evidence>
<dbReference type="PANTHER" id="PTHR46011">
    <property type="entry name" value="NUCLEAR HORMONE RECEPTOR FAMILY MEMBER NHR-86-RELATED"/>
    <property type="match status" value="1"/>
</dbReference>
<evidence type="ECO:0000256" key="2">
    <source>
        <dbReference type="ARBA" id="ARBA00023163"/>
    </source>
</evidence>
<dbReference type="Gene3D" id="1.10.565.10">
    <property type="entry name" value="Retinoid X Receptor"/>
    <property type="match status" value="1"/>
</dbReference>
<evidence type="ECO:0000313" key="5">
    <source>
        <dbReference type="WBParaSite" id="Pan_g13859.t1"/>
    </source>
</evidence>
<protein>
    <submittedName>
        <fullName evidence="5">NR LBD domain-containing protein</fullName>
    </submittedName>
</protein>
<dbReference type="PANTHER" id="PTHR46011:SF16">
    <property type="entry name" value="NUCLEAR HORMONE RECEPTOR FAMILY MEMBER NHR-66"/>
    <property type="match status" value="1"/>
</dbReference>
<proteinExistence type="predicted"/>
<reference evidence="5" key="2">
    <citation type="submission" date="2020-10" db="UniProtKB">
        <authorList>
            <consortium name="WormBaseParasite"/>
        </authorList>
    </citation>
    <scope>IDENTIFICATION</scope>
</reference>
<evidence type="ECO:0000313" key="4">
    <source>
        <dbReference type="Proteomes" id="UP000492821"/>
    </source>
</evidence>
<dbReference type="Proteomes" id="UP000492821">
    <property type="component" value="Unassembled WGS sequence"/>
</dbReference>
<reference evidence="4" key="1">
    <citation type="journal article" date="2013" name="Genetics">
        <title>The draft genome and transcriptome of Panagrellus redivivus are shaped by the harsh demands of a free-living lifestyle.</title>
        <authorList>
            <person name="Srinivasan J."/>
            <person name="Dillman A.R."/>
            <person name="Macchietto M.G."/>
            <person name="Heikkinen L."/>
            <person name="Lakso M."/>
            <person name="Fracchia K.M."/>
            <person name="Antoshechkin I."/>
            <person name="Mortazavi A."/>
            <person name="Wong G."/>
            <person name="Sternberg P.W."/>
        </authorList>
    </citation>
    <scope>NUCLEOTIDE SEQUENCE [LARGE SCALE GENOMIC DNA]</scope>
    <source>
        <strain evidence="4">MT8872</strain>
    </source>
</reference>
<dbReference type="InterPro" id="IPR035500">
    <property type="entry name" value="NHR-like_dom_sf"/>
</dbReference>
<dbReference type="SUPFAM" id="SSF48508">
    <property type="entry name" value="Nuclear receptor ligand-binding domain"/>
    <property type="match status" value="1"/>
</dbReference>
<keyword evidence="3" id="KW-0675">Receptor</keyword>
<keyword evidence="4" id="KW-1185">Reference proteome</keyword>
<evidence type="ECO:0000256" key="1">
    <source>
        <dbReference type="ARBA" id="ARBA00023015"/>
    </source>
</evidence>
<organism evidence="4 5">
    <name type="scientific">Panagrellus redivivus</name>
    <name type="common">Microworm</name>
    <dbReference type="NCBI Taxonomy" id="6233"/>
    <lineage>
        <taxon>Eukaryota</taxon>
        <taxon>Metazoa</taxon>
        <taxon>Ecdysozoa</taxon>
        <taxon>Nematoda</taxon>
        <taxon>Chromadorea</taxon>
        <taxon>Rhabditida</taxon>
        <taxon>Tylenchina</taxon>
        <taxon>Panagrolaimomorpha</taxon>
        <taxon>Panagrolaimoidea</taxon>
        <taxon>Panagrolaimidae</taxon>
        <taxon>Panagrellus</taxon>
    </lineage>
</organism>
<keyword evidence="2" id="KW-0804">Transcription</keyword>
<keyword evidence="1" id="KW-0805">Transcription regulation</keyword>
<name>A0A7E4ZS43_PANRE</name>